<feature type="region of interest" description="Disordered" evidence="2">
    <location>
        <begin position="1"/>
        <end position="32"/>
    </location>
</feature>
<dbReference type="PIRSF" id="PIRSF008757">
    <property type="entry name" value="UCP008757"/>
    <property type="match status" value="1"/>
</dbReference>
<evidence type="ECO:0000313" key="4">
    <source>
        <dbReference type="Proteomes" id="UP001592531"/>
    </source>
</evidence>
<dbReference type="Pfam" id="PF03928">
    <property type="entry name" value="HbpS-like"/>
    <property type="match status" value="1"/>
</dbReference>
<dbReference type="EMBL" id="JBHFAB010000002">
    <property type="protein sequence ID" value="MFC1415767.1"/>
    <property type="molecule type" value="Genomic_DNA"/>
</dbReference>
<gene>
    <name evidence="3" type="ORF">ACEZDE_03775</name>
</gene>
<dbReference type="Proteomes" id="UP001592531">
    <property type="component" value="Unassembled WGS sequence"/>
</dbReference>
<dbReference type="InterPro" id="IPR038084">
    <property type="entry name" value="PduO/GlcC-like_sf"/>
</dbReference>
<comment type="caution">
    <text evidence="3">The sequence shown here is derived from an EMBL/GenBank/DDBJ whole genome shotgun (WGS) entry which is preliminary data.</text>
</comment>
<dbReference type="RefSeq" id="WP_380532028.1">
    <property type="nucleotide sequence ID" value="NZ_JBHFAB010000002.1"/>
</dbReference>
<name>A0ABV6VPU6_9ACTN</name>
<dbReference type="PANTHER" id="PTHR28255:SF1">
    <property type="entry name" value="UPF0303 PROTEIN YBR137W"/>
    <property type="match status" value="1"/>
</dbReference>
<dbReference type="InterPro" id="IPR005624">
    <property type="entry name" value="PduO/GlcC-like"/>
</dbReference>
<dbReference type="Gene3D" id="3.30.450.150">
    <property type="entry name" value="Haem-degrading domain"/>
    <property type="match status" value="1"/>
</dbReference>
<dbReference type="NCBIfam" id="NF002696">
    <property type="entry name" value="PRK02487.1-5"/>
    <property type="match status" value="1"/>
</dbReference>
<feature type="compositionally biased region" description="Pro residues" evidence="2">
    <location>
        <begin position="17"/>
        <end position="26"/>
    </location>
</feature>
<keyword evidence="4" id="KW-1185">Reference proteome</keyword>
<reference evidence="3 4" key="1">
    <citation type="submission" date="2024-09" db="EMBL/GenBank/DDBJ databases">
        <authorList>
            <person name="Lee S.D."/>
        </authorList>
    </citation>
    <scope>NUCLEOTIDE SEQUENCE [LARGE SCALE GENOMIC DNA]</scope>
    <source>
        <strain evidence="3 4">N8-3</strain>
    </source>
</reference>
<dbReference type="InterPro" id="IPR010371">
    <property type="entry name" value="YBR137W-like"/>
</dbReference>
<evidence type="ECO:0000313" key="3">
    <source>
        <dbReference type="EMBL" id="MFC1415767.1"/>
    </source>
</evidence>
<proteinExistence type="inferred from homology"/>
<comment type="similarity">
    <text evidence="1">Belongs to the UPF0303 family.</text>
</comment>
<evidence type="ECO:0000256" key="2">
    <source>
        <dbReference type="SAM" id="MobiDB-lite"/>
    </source>
</evidence>
<dbReference type="PANTHER" id="PTHR28255">
    <property type="match status" value="1"/>
</dbReference>
<dbReference type="SUPFAM" id="SSF143744">
    <property type="entry name" value="GlcG-like"/>
    <property type="match status" value="1"/>
</dbReference>
<dbReference type="HAMAP" id="MF_00761">
    <property type="entry name" value="UPF0303"/>
    <property type="match status" value="1"/>
</dbReference>
<protein>
    <recommendedName>
        <fullName evidence="1">UPF0303 protein ACEZDE_03775</fullName>
    </recommendedName>
</protein>
<accession>A0ABV6VPU6</accession>
<organism evidence="3 4">
    <name type="scientific">Streptacidiphilus cavernicola</name>
    <dbReference type="NCBI Taxonomy" id="3342716"/>
    <lineage>
        <taxon>Bacteria</taxon>
        <taxon>Bacillati</taxon>
        <taxon>Actinomycetota</taxon>
        <taxon>Actinomycetes</taxon>
        <taxon>Kitasatosporales</taxon>
        <taxon>Streptomycetaceae</taxon>
        <taxon>Streptacidiphilus</taxon>
    </lineage>
</organism>
<evidence type="ECO:0000256" key="1">
    <source>
        <dbReference type="HAMAP-Rule" id="MF_00761"/>
    </source>
</evidence>
<sequence>MTTPRTPAGAASQTPPQTAPQAPPQTPELEQQERELRLTRFDNDDAWRLGSLLVGLARERGLGVTVDVRRGEQQLFHCALPGTSADNDAWIERKIRVVRRYGESSYLVGQRFRDKGGSFEEKSRLDPDRFAAHGGAFPLHVAGVGVVGTVAVSGLPQVEDHLLVVEGLTRFRSEQP</sequence>